<dbReference type="PANTHER" id="PTHR14948">
    <property type="entry name" value="NG5"/>
    <property type="match status" value="1"/>
</dbReference>
<evidence type="ECO:0000313" key="7">
    <source>
        <dbReference type="EMBL" id="ORV52350.1"/>
    </source>
</evidence>
<evidence type="ECO:0000256" key="1">
    <source>
        <dbReference type="ARBA" id="ARBA00004370"/>
    </source>
</evidence>
<evidence type="ECO:0000256" key="6">
    <source>
        <dbReference type="SAM" id="Phobius"/>
    </source>
</evidence>
<dbReference type="OrthoDB" id="9815705at2"/>
<accession>A0A1X1U681</accession>
<proteinExistence type="predicted"/>
<organism evidence="7 8">
    <name type="scientific">Mycobacterium florentinum</name>
    <dbReference type="NCBI Taxonomy" id="292462"/>
    <lineage>
        <taxon>Bacteria</taxon>
        <taxon>Bacillati</taxon>
        <taxon>Actinomycetota</taxon>
        <taxon>Actinomycetes</taxon>
        <taxon>Mycobacteriales</taxon>
        <taxon>Mycobacteriaceae</taxon>
        <taxon>Mycobacterium</taxon>
        <taxon>Mycobacterium simiae complex</taxon>
    </lineage>
</organism>
<feature type="transmembrane region" description="Helical" evidence="6">
    <location>
        <begin position="123"/>
        <end position="150"/>
    </location>
</feature>
<dbReference type="GO" id="GO:0016020">
    <property type="term" value="C:membrane"/>
    <property type="evidence" value="ECO:0007669"/>
    <property type="project" value="UniProtKB-SubCell"/>
</dbReference>
<dbReference type="InterPro" id="IPR007593">
    <property type="entry name" value="CD225/Dispanin_fam"/>
</dbReference>
<keyword evidence="3 6" id="KW-1133">Transmembrane helix</keyword>
<dbReference type="PANTHER" id="PTHR14948:SF25">
    <property type="entry name" value="DUF4190 DOMAIN-CONTAINING PROTEIN"/>
    <property type="match status" value="1"/>
</dbReference>
<dbReference type="Proteomes" id="UP000193010">
    <property type="component" value="Unassembled WGS sequence"/>
</dbReference>
<dbReference type="STRING" id="292462.AWC05_22855"/>
<feature type="compositionally biased region" description="Low complexity" evidence="5">
    <location>
        <begin position="12"/>
        <end position="68"/>
    </location>
</feature>
<dbReference type="RefSeq" id="WP_085222479.1">
    <property type="nucleotide sequence ID" value="NZ_AP022576.1"/>
</dbReference>
<dbReference type="AlphaFoldDB" id="A0A1X1U681"/>
<gene>
    <name evidence="7" type="ORF">AWC05_22855</name>
</gene>
<evidence type="ECO:0008006" key="9">
    <source>
        <dbReference type="Google" id="ProtNLM"/>
    </source>
</evidence>
<comment type="subcellular location">
    <subcellularLocation>
        <location evidence="1">Membrane</location>
    </subcellularLocation>
</comment>
<evidence type="ECO:0000256" key="5">
    <source>
        <dbReference type="SAM" id="MobiDB-lite"/>
    </source>
</evidence>
<evidence type="ECO:0000256" key="4">
    <source>
        <dbReference type="ARBA" id="ARBA00023136"/>
    </source>
</evidence>
<reference evidence="7 8" key="1">
    <citation type="submission" date="2016-01" db="EMBL/GenBank/DDBJ databases">
        <title>The new phylogeny of the genus Mycobacterium.</title>
        <authorList>
            <person name="Tarcisio F."/>
            <person name="Conor M."/>
            <person name="Antonella G."/>
            <person name="Elisabetta G."/>
            <person name="Giulia F.S."/>
            <person name="Sara T."/>
            <person name="Anna F."/>
            <person name="Clotilde B."/>
            <person name="Roberto B."/>
            <person name="Veronica D.S."/>
            <person name="Fabio R."/>
            <person name="Monica P."/>
            <person name="Olivier J."/>
            <person name="Enrico T."/>
            <person name="Nicola S."/>
        </authorList>
    </citation>
    <scope>NUCLEOTIDE SEQUENCE [LARGE SCALE GENOMIC DNA]</scope>
    <source>
        <strain evidence="7 8">DSM 44852</strain>
    </source>
</reference>
<dbReference type="SUPFAM" id="SSF81995">
    <property type="entry name" value="beta-sandwich domain of Sec23/24"/>
    <property type="match status" value="1"/>
</dbReference>
<evidence type="ECO:0000313" key="8">
    <source>
        <dbReference type="Proteomes" id="UP000193010"/>
    </source>
</evidence>
<feature type="region of interest" description="Disordered" evidence="5">
    <location>
        <begin position="1"/>
        <end position="68"/>
    </location>
</feature>
<keyword evidence="2 6" id="KW-0812">Transmembrane</keyword>
<keyword evidence="4 6" id="KW-0472">Membrane</keyword>
<feature type="transmembrane region" description="Helical" evidence="6">
    <location>
        <begin position="75"/>
        <end position="97"/>
    </location>
</feature>
<evidence type="ECO:0000256" key="3">
    <source>
        <dbReference type="ARBA" id="ARBA00022989"/>
    </source>
</evidence>
<dbReference type="Pfam" id="PF04505">
    <property type="entry name" value="CD225"/>
    <property type="match status" value="1"/>
</dbReference>
<comment type="caution">
    <text evidence="7">The sequence shown here is derived from an EMBL/GenBank/DDBJ whole genome shotgun (WGS) entry which is preliminary data.</text>
</comment>
<sequence>MSYPPGPYEGSPEWQGQPPQPEWQGQPPQPEWQGQPPQPEWQGQPQQPGWPQPQQQGWPGQQPGAWPGQQEPDNYLVWAILCTVLCCLPFGIISLVYSNKVAGLWAQGRVAEAQEASSNAKKWAIIGAIAGGVTYAIIAILYIVIAVVAVSSIPSTTTTTFGGY</sequence>
<dbReference type="EMBL" id="LQOV01000015">
    <property type="protein sequence ID" value="ORV52350.1"/>
    <property type="molecule type" value="Genomic_DNA"/>
</dbReference>
<name>A0A1X1U681_MYCFL</name>
<evidence type="ECO:0000256" key="2">
    <source>
        <dbReference type="ARBA" id="ARBA00022692"/>
    </source>
</evidence>
<keyword evidence="8" id="KW-1185">Reference proteome</keyword>
<dbReference type="InterPro" id="IPR051423">
    <property type="entry name" value="CD225/Dispanin"/>
</dbReference>
<protein>
    <recommendedName>
        <fullName evidence="9">Interferon-induced transmembrane protein</fullName>
    </recommendedName>
</protein>